<reference evidence="1" key="1">
    <citation type="submission" date="2021-06" db="EMBL/GenBank/DDBJ databases">
        <authorList>
            <person name="Kallberg Y."/>
            <person name="Tangrot J."/>
            <person name="Rosling A."/>
        </authorList>
    </citation>
    <scope>NUCLEOTIDE SEQUENCE</scope>
    <source>
        <strain evidence="1">UK204</strain>
    </source>
</reference>
<dbReference type="Proteomes" id="UP000789570">
    <property type="component" value="Unassembled WGS sequence"/>
</dbReference>
<evidence type="ECO:0000313" key="2">
    <source>
        <dbReference type="Proteomes" id="UP000789570"/>
    </source>
</evidence>
<sequence>DKPIITEDSPFEKDSEVSSDDEVIKYYLNLKKTQSNCKENGYTKWQYYYAIFFPAQNKPDRHVDDAHLNESESHDNI</sequence>
<dbReference type="EMBL" id="CAJVPQ010016865">
    <property type="protein sequence ID" value="CAG8746844.1"/>
    <property type="molecule type" value="Genomic_DNA"/>
</dbReference>
<keyword evidence="2" id="KW-1185">Reference proteome</keyword>
<gene>
    <name evidence="1" type="ORF">FCALED_LOCUS16020</name>
</gene>
<protein>
    <submittedName>
        <fullName evidence="1">4832_t:CDS:1</fullName>
    </submittedName>
</protein>
<proteinExistence type="predicted"/>
<feature type="non-terminal residue" evidence="1">
    <location>
        <position position="77"/>
    </location>
</feature>
<dbReference type="AlphaFoldDB" id="A0A9N9IQ95"/>
<accession>A0A9N9IQ95</accession>
<comment type="caution">
    <text evidence="1">The sequence shown here is derived from an EMBL/GenBank/DDBJ whole genome shotgun (WGS) entry which is preliminary data.</text>
</comment>
<name>A0A9N9IQ95_9GLOM</name>
<organism evidence="1 2">
    <name type="scientific">Funneliformis caledonium</name>
    <dbReference type="NCBI Taxonomy" id="1117310"/>
    <lineage>
        <taxon>Eukaryota</taxon>
        <taxon>Fungi</taxon>
        <taxon>Fungi incertae sedis</taxon>
        <taxon>Mucoromycota</taxon>
        <taxon>Glomeromycotina</taxon>
        <taxon>Glomeromycetes</taxon>
        <taxon>Glomerales</taxon>
        <taxon>Glomeraceae</taxon>
        <taxon>Funneliformis</taxon>
    </lineage>
</organism>
<evidence type="ECO:0000313" key="1">
    <source>
        <dbReference type="EMBL" id="CAG8746844.1"/>
    </source>
</evidence>
<feature type="non-terminal residue" evidence="1">
    <location>
        <position position="1"/>
    </location>
</feature>